<dbReference type="PANTHER" id="PTHR10846">
    <property type="entry name" value="SODIUM/POTASSIUM/CALCIUM EXCHANGER"/>
    <property type="match status" value="1"/>
</dbReference>
<evidence type="ECO:0000256" key="5">
    <source>
        <dbReference type="SAM" id="Phobius"/>
    </source>
</evidence>
<dbReference type="AlphaFoldDB" id="A0A7X0VPY7"/>
<feature type="transmembrane region" description="Helical" evidence="5">
    <location>
        <begin position="6"/>
        <end position="24"/>
    </location>
</feature>
<dbReference type="InterPro" id="IPR004481">
    <property type="entry name" value="K/Na/Ca-exchanger"/>
</dbReference>
<feature type="domain" description="Sodium/calcium exchanger membrane region" evidence="6">
    <location>
        <begin position="2"/>
        <end position="149"/>
    </location>
</feature>
<keyword evidence="2 5" id="KW-0812">Transmembrane</keyword>
<comment type="caution">
    <text evidence="7">The sequence shown here is derived from an EMBL/GenBank/DDBJ whole genome shotgun (WGS) entry which is preliminary data.</text>
</comment>
<evidence type="ECO:0000259" key="6">
    <source>
        <dbReference type="Pfam" id="PF01699"/>
    </source>
</evidence>
<feature type="transmembrane region" description="Helical" evidence="5">
    <location>
        <begin position="272"/>
        <end position="293"/>
    </location>
</feature>
<protein>
    <submittedName>
        <fullName evidence="7">Calcium/sodium antiporter</fullName>
    </submittedName>
</protein>
<evidence type="ECO:0000313" key="7">
    <source>
        <dbReference type="EMBL" id="MBB6713792.1"/>
    </source>
</evidence>
<keyword evidence="3 5" id="KW-1133">Transmembrane helix</keyword>
<dbReference type="RefSeq" id="WP_185163535.1">
    <property type="nucleotide sequence ID" value="NZ_JACKWY010000002.1"/>
</dbReference>
<dbReference type="PANTHER" id="PTHR10846:SF8">
    <property type="entry name" value="INNER MEMBRANE PROTEIN YRBG"/>
    <property type="match status" value="1"/>
</dbReference>
<dbReference type="NCBIfam" id="TIGR00367">
    <property type="entry name" value="calcium/sodium antiporter"/>
    <property type="match status" value="1"/>
</dbReference>
<feature type="transmembrane region" description="Helical" evidence="5">
    <location>
        <begin position="129"/>
        <end position="150"/>
    </location>
</feature>
<dbReference type="GO" id="GO:0008273">
    <property type="term" value="F:calcium, potassium:sodium antiporter activity"/>
    <property type="evidence" value="ECO:0007669"/>
    <property type="project" value="TreeGrafter"/>
</dbReference>
<evidence type="ECO:0000256" key="2">
    <source>
        <dbReference type="ARBA" id="ARBA00022692"/>
    </source>
</evidence>
<dbReference type="GO" id="GO:0005886">
    <property type="term" value="C:plasma membrane"/>
    <property type="evidence" value="ECO:0007669"/>
    <property type="project" value="TreeGrafter"/>
</dbReference>
<dbReference type="GO" id="GO:0006874">
    <property type="term" value="P:intracellular calcium ion homeostasis"/>
    <property type="evidence" value="ECO:0007669"/>
    <property type="project" value="TreeGrafter"/>
</dbReference>
<feature type="transmembrane region" description="Helical" evidence="5">
    <location>
        <begin position="246"/>
        <end position="266"/>
    </location>
</feature>
<dbReference type="Gene3D" id="1.20.1420.30">
    <property type="entry name" value="NCX, central ion-binding region"/>
    <property type="match status" value="1"/>
</dbReference>
<evidence type="ECO:0000313" key="8">
    <source>
        <dbReference type="Proteomes" id="UP000585258"/>
    </source>
</evidence>
<feature type="transmembrane region" description="Helical" evidence="5">
    <location>
        <begin position="103"/>
        <end position="123"/>
    </location>
</feature>
<dbReference type="InterPro" id="IPR044880">
    <property type="entry name" value="NCX_ion-bd_dom_sf"/>
</dbReference>
<feature type="transmembrane region" description="Helical" evidence="5">
    <location>
        <begin position="211"/>
        <end position="234"/>
    </location>
</feature>
<dbReference type="EMBL" id="JACKWY010000002">
    <property type="protein sequence ID" value="MBB6713792.1"/>
    <property type="molecule type" value="Genomic_DNA"/>
</dbReference>
<comment type="subcellular location">
    <subcellularLocation>
        <location evidence="1">Membrane</location>
        <topology evidence="1">Multi-pass membrane protein</topology>
    </subcellularLocation>
</comment>
<feature type="transmembrane region" description="Helical" evidence="5">
    <location>
        <begin position="36"/>
        <end position="60"/>
    </location>
</feature>
<dbReference type="Pfam" id="PF01699">
    <property type="entry name" value="Na_Ca_ex"/>
    <property type="match status" value="2"/>
</dbReference>
<organism evidence="7 8">
    <name type="scientific">Clostridium gasigenes</name>
    <dbReference type="NCBI Taxonomy" id="94869"/>
    <lineage>
        <taxon>Bacteria</taxon>
        <taxon>Bacillati</taxon>
        <taxon>Bacillota</taxon>
        <taxon>Clostridia</taxon>
        <taxon>Eubacteriales</taxon>
        <taxon>Clostridiaceae</taxon>
        <taxon>Clostridium</taxon>
    </lineage>
</organism>
<feature type="domain" description="Sodium/calcium exchanger membrane region" evidence="6">
    <location>
        <begin position="180"/>
        <end position="319"/>
    </location>
</feature>
<feature type="transmembrane region" description="Helical" evidence="5">
    <location>
        <begin position="305"/>
        <end position="321"/>
    </location>
</feature>
<gene>
    <name evidence="7" type="ORF">H7E68_03445</name>
</gene>
<evidence type="ECO:0000256" key="1">
    <source>
        <dbReference type="ARBA" id="ARBA00004141"/>
    </source>
</evidence>
<name>A0A7X0VPY7_9CLOT</name>
<evidence type="ECO:0000256" key="4">
    <source>
        <dbReference type="ARBA" id="ARBA00023136"/>
    </source>
</evidence>
<accession>A0A7X0VPY7</accession>
<feature type="transmembrane region" description="Helical" evidence="5">
    <location>
        <begin position="72"/>
        <end position="94"/>
    </location>
</feature>
<dbReference type="GO" id="GO:0005262">
    <property type="term" value="F:calcium channel activity"/>
    <property type="evidence" value="ECO:0007669"/>
    <property type="project" value="TreeGrafter"/>
</dbReference>
<sequence>MSYILLIIGFVLLIKGADIFVDGASEIAKKFKIPEIIVGLTIVSIGTSAPELAVSIISSLKGSNEITMGNIIGSNIFNTLMVLGITSIIMPIVIKKSSISKDFIITVIVAILLLVLTFGDLLWGGTSQISTLNGIVLLILCIGYLLLLLLDTKKSNSLVENIESEEPQEEIKILTCIIKILIGVAGVVSGGEMVVNAATNIATTFGMSQKLIGLTIIAVGTSLPELVTSIIAAIKGKNDIALGNVFGSNIFNMLLILGTAASINPIPVLPQLGIDLIFLIVVTLILGGFMFVGKNGKSKLSRKEGLILVLMYVVYIVYIVIRN</sequence>
<dbReference type="Proteomes" id="UP000585258">
    <property type="component" value="Unassembled WGS sequence"/>
</dbReference>
<evidence type="ECO:0000256" key="3">
    <source>
        <dbReference type="ARBA" id="ARBA00022989"/>
    </source>
</evidence>
<dbReference type="InterPro" id="IPR004837">
    <property type="entry name" value="NaCa_Exmemb"/>
</dbReference>
<reference evidence="7 8" key="1">
    <citation type="submission" date="2020-08" db="EMBL/GenBank/DDBJ databases">
        <title>Clostridia isolated from Swiss meat.</title>
        <authorList>
            <person name="Wambui J."/>
            <person name="Stevens M.J.A."/>
            <person name="Stephan R."/>
        </authorList>
    </citation>
    <scope>NUCLEOTIDE SEQUENCE [LARGE SCALE GENOMIC DNA]</scope>
    <source>
        <strain evidence="7 8">CM001</strain>
    </source>
</reference>
<proteinExistence type="predicted"/>
<keyword evidence="4 5" id="KW-0472">Membrane</keyword>